<comment type="caution">
    <text evidence="2">The sequence shown here is derived from an EMBL/GenBank/DDBJ whole genome shotgun (WGS) entry which is preliminary data.</text>
</comment>
<name>A0A9X1V928_9BACL</name>
<reference evidence="2" key="1">
    <citation type="submission" date="2022-03" db="EMBL/GenBank/DDBJ databases">
        <title>Draft Genome Sequence of Firmicute Strain S0AB, a Heterotrophic Iron/Sulfur-Oxidizing Extreme Acidophile.</title>
        <authorList>
            <person name="Vergara E."/>
            <person name="Pakostova E."/>
            <person name="Johnson D.B."/>
            <person name="Holmes D.S."/>
        </authorList>
    </citation>
    <scope>NUCLEOTIDE SEQUENCE</scope>
    <source>
        <strain evidence="2">S0AB</strain>
    </source>
</reference>
<keyword evidence="1" id="KW-0472">Membrane</keyword>
<dbReference type="EMBL" id="JALBUF010000004">
    <property type="protein sequence ID" value="MCI0183422.1"/>
    <property type="molecule type" value="Genomic_DNA"/>
</dbReference>
<keyword evidence="3" id="KW-1185">Reference proteome</keyword>
<feature type="transmembrane region" description="Helical" evidence="1">
    <location>
        <begin position="80"/>
        <end position="97"/>
    </location>
</feature>
<evidence type="ECO:0000256" key="1">
    <source>
        <dbReference type="SAM" id="Phobius"/>
    </source>
</evidence>
<keyword evidence="1" id="KW-1133">Transmembrane helix</keyword>
<accession>A0A9X1V928</accession>
<evidence type="ECO:0000313" key="3">
    <source>
        <dbReference type="Proteomes" id="UP001139263"/>
    </source>
</evidence>
<keyword evidence="1" id="KW-0812">Transmembrane</keyword>
<proteinExistence type="predicted"/>
<organism evidence="2 3">
    <name type="scientific">Sulfoacidibacillus ferrooxidans</name>
    <dbReference type="NCBI Taxonomy" id="2005001"/>
    <lineage>
        <taxon>Bacteria</taxon>
        <taxon>Bacillati</taxon>
        <taxon>Bacillota</taxon>
        <taxon>Bacilli</taxon>
        <taxon>Bacillales</taxon>
        <taxon>Alicyclobacillaceae</taxon>
        <taxon>Sulfoacidibacillus</taxon>
    </lineage>
</organism>
<dbReference type="AlphaFoldDB" id="A0A9X1V928"/>
<gene>
    <name evidence="2" type="ORF">MM817_01699</name>
</gene>
<dbReference type="RefSeq" id="WP_241713713.1">
    <property type="nucleotide sequence ID" value="NZ_JALBUF010000004.1"/>
</dbReference>
<dbReference type="Proteomes" id="UP001139263">
    <property type="component" value="Unassembled WGS sequence"/>
</dbReference>
<protein>
    <submittedName>
        <fullName evidence="2">Uncharacterized protein</fullName>
    </submittedName>
</protein>
<sequence>MNFTTESYSQLDPDEKRIALNYLDIASGELCELLNLSNFDVLHTIVVGDIGVEKAFRVASKGYYETVVHFSVESPMDRSISSSVVMIMSSFFIGMLYGNYNKENYFVCADAFL</sequence>
<evidence type="ECO:0000313" key="2">
    <source>
        <dbReference type="EMBL" id="MCI0183422.1"/>
    </source>
</evidence>